<gene>
    <name evidence="3" type="ORF">C2845_PM16G23290</name>
</gene>
<dbReference type="Proteomes" id="UP000275267">
    <property type="component" value="Unassembled WGS sequence"/>
</dbReference>
<protein>
    <recommendedName>
        <fullName evidence="2">Integrase catalytic domain-containing protein</fullName>
    </recommendedName>
</protein>
<dbReference type="GO" id="GO:0015074">
    <property type="term" value="P:DNA integration"/>
    <property type="evidence" value="ECO:0007669"/>
    <property type="project" value="InterPro"/>
</dbReference>
<dbReference type="PROSITE" id="PS50994">
    <property type="entry name" value="INTEGRASE"/>
    <property type="match status" value="1"/>
</dbReference>
<name>A0A3L6PS13_PANMI</name>
<feature type="region of interest" description="Disordered" evidence="1">
    <location>
        <begin position="303"/>
        <end position="341"/>
    </location>
</feature>
<feature type="domain" description="Integrase catalytic" evidence="2">
    <location>
        <begin position="2"/>
        <end position="178"/>
    </location>
</feature>
<dbReference type="InterPro" id="IPR001584">
    <property type="entry name" value="Integrase_cat-core"/>
</dbReference>
<reference evidence="4" key="1">
    <citation type="journal article" date="2019" name="Nat. Commun.">
        <title>The genome of broomcorn millet.</title>
        <authorList>
            <person name="Zou C."/>
            <person name="Miki D."/>
            <person name="Li D."/>
            <person name="Tang Q."/>
            <person name="Xiao L."/>
            <person name="Rajput S."/>
            <person name="Deng P."/>
            <person name="Jia W."/>
            <person name="Huang R."/>
            <person name="Zhang M."/>
            <person name="Sun Y."/>
            <person name="Hu J."/>
            <person name="Fu X."/>
            <person name="Schnable P.S."/>
            <person name="Li F."/>
            <person name="Zhang H."/>
            <person name="Feng B."/>
            <person name="Zhu X."/>
            <person name="Liu R."/>
            <person name="Schnable J.C."/>
            <person name="Zhu J.-K."/>
            <person name="Zhang H."/>
        </authorList>
    </citation>
    <scope>NUCLEOTIDE SEQUENCE [LARGE SCALE GENOMIC DNA]</scope>
</reference>
<dbReference type="EMBL" id="PQIB02000015">
    <property type="protein sequence ID" value="RLM64518.1"/>
    <property type="molecule type" value="Genomic_DNA"/>
</dbReference>
<evidence type="ECO:0000259" key="2">
    <source>
        <dbReference type="PROSITE" id="PS50994"/>
    </source>
</evidence>
<evidence type="ECO:0000313" key="4">
    <source>
        <dbReference type="Proteomes" id="UP000275267"/>
    </source>
</evidence>
<dbReference type="InterPro" id="IPR036397">
    <property type="entry name" value="RNaseH_sf"/>
</dbReference>
<organism evidence="3 4">
    <name type="scientific">Panicum miliaceum</name>
    <name type="common">Proso millet</name>
    <name type="synonym">Broomcorn millet</name>
    <dbReference type="NCBI Taxonomy" id="4540"/>
    <lineage>
        <taxon>Eukaryota</taxon>
        <taxon>Viridiplantae</taxon>
        <taxon>Streptophyta</taxon>
        <taxon>Embryophyta</taxon>
        <taxon>Tracheophyta</taxon>
        <taxon>Spermatophyta</taxon>
        <taxon>Magnoliopsida</taxon>
        <taxon>Liliopsida</taxon>
        <taxon>Poales</taxon>
        <taxon>Poaceae</taxon>
        <taxon>PACMAD clade</taxon>
        <taxon>Panicoideae</taxon>
        <taxon>Panicodae</taxon>
        <taxon>Paniceae</taxon>
        <taxon>Panicinae</taxon>
        <taxon>Panicum</taxon>
        <taxon>Panicum sect. Panicum</taxon>
    </lineage>
</organism>
<dbReference type="GO" id="GO:0003676">
    <property type="term" value="F:nucleic acid binding"/>
    <property type="evidence" value="ECO:0007669"/>
    <property type="project" value="InterPro"/>
</dbReference>
<feature type="compositionally biased region" description="Basic and acidic residues" evidence="1">
    <location>
        <begin position="325"/>
        <end position="340"/>
    </location>
</feature>
<dbReference type="PANTHER" id="PTHR42648:SF28">
    <property type="entry name" value="TRANSPOSON-ENCODED PROTEIN WITH RIBONUCLEASE H-LIKE AND RETROVIRUS ZINC FINGER-LIKE DOMAINS"/>
    <property type="match status" value="1"/>
</dbReference>
<comment type="caution">
    <text evidence="3">The sequence shown here is derived from an EMBL/GenBank/DDBJ whole genome shotgun (WGS) entry which is preliminary data.</text>
</comment>
<proteinExistence type="predicted"/>
<accession>A0A3L6PS13</accession>
<dbReference type="Pfam" id="PF25597">
    <property type="entry name" value="SH3_retrovirus"/>
    <property type="match status" value="1"/>
</dbReference>
<dbReference type="OrthoDB" id="695883at2759"/>
<feature type="compositionally biased region" description="Polar residues" evidence="1">
    <location>
        <begin position="306"/>
        <end position="317"/>
    </location>
</feature>
<dbReference type="PANTHER" id="PTHR42648">
    <property type="entry name" value="TRANSPOSASE, PUTATIVE-RELATED"/>
    <property type="match status" value="1"/>
</dbReference>
<dbReference type="SUPFAM" id="SSF53098">
    <property type="entry name" value="Ribonuclease H-like"/>
    <property type="match status" value="1"/>
</dbReference>
<evidence type="ECO:0000313" key="3">
    <source>
        <dbReference type="EMBL" id="RLM64518.1"/>
    </source>
</evidence>
<keyword evidence="4" id="KW-1185">Reference proteome</keyword>
<dbReference type="InterPro" id="IPR057670">
    <property type="entry name" value="SH3_retrovirus"/>
</dbReference>
<sequence length="409" mass="46992">MLSTAQVFLELIHTDICGPFSVKSIDGYDSFITFTDDYSRYGYIYPIKEKSEALDKFKEFKAEVENQHNLKIKVVRSDRGGEYYGRHTPYGQVSGPFARFLTEQGIVAQYSMSGDPQQNGVAERRNRTLMDMVRSMIGYSTLPVSLWMEALKTAVYILNRVPSKAVPKTPYELWTGKIPSLNHLRVWGSPAEAKIFNPNIGKLDSKTVSCHFIGYPDRSKGYRFYCPDRFTKFVETRHAAFLEEEMIRGNATVRKIVLEEKRVYAPTPMIQEPFFSLTDTAMPVPELNPSVATQNENVEPVLQDPIDNNVSTDQGEPSQVPADNIRTEEAPRRSQRERRSAISADYEVYNTEEFRMKDDPISFEEAMRSRHSSKWFEAMEDEMESMRTNRVWDLEEIPEGAKTVGCKWV</sequence>
<dbReference type="AlphaFoldDB" id="A0A3L6PS13"/>
<evidence type="ECO:0000256" key="1">
    <source>
        <dbReference type="SAM" id="MobiDB-lite"/>
    </source>
</evidence>
<dbReference type="InterPro" id="IPR039537">
    <property type="entry name" value="Retrotran_Ty1/copia-like"/>
</dbReference>
<dbReference type="Gene3D" id="3.30.420.10">
    <property type="entry name" value="Ribonuclease H-like superfamily/Ribonuclease H"/>
    <property type="match status" value="1"/>
</dbReference>
<dbReference type="InterPro" id="IPR012337">
    <property type="entry name" value="RNaseH-like_sf"/>
</dbReference>
<dbReference type="STRING" id="4540.A0A3L6PS13"/>